<accession>A0A1P8Q2I6</accession>
<dbReference type="STRING" id="1847728.BTM29_05600"/>
<dbReference type="Proteomes" id="UP000187499">
    <property type="component" value="Chromosome"/>
</dbReference>
<dbReference type="OrthoDB" id="1093602at2"/>
<organism evidence="1 2">
    <name type="scientific">Companilactobacillus allii</name>
    <dbReference type="NCBI Taxonomy" id="1847728"/>
    <lineage>
        <taxon>Bacteria</taxon>
        <taxon>Bacillati</taxon>
        <taxon>Bacillota</taxon>
        <taxon>Bacilli</taxon>
        <taxon>Lactobacillales</taxon>
        <taxon>Lactobacillaceae</taxon>
        <taxon>Companilactobacillus</taxon>
    </lineage>
</organism>
<protein>
    <submittedName>
        <fullName evidence="1">Uncharacterized protein</fullName>
    </submittedName>
</protein>
<reference evidence="2" key="1">
    <citation type="submission" date="2016-12" db="EMBL/GenBank/DDBJ databases">
        <authorList>
            <person name="Jung M.Y."/>
            <person name="Lee S.H."/>
        </authorList>
    </citation>
    <scope>NUCLEOTIDE SEQUENCE [LARGE SCALE GENOMIC DNA]</scope>
    <source>
        <strain evidence="2">WiKim39</strain>
    </source>
</reference>
<evidence type="ECO:0000313" key="1">
    <source>
        <dbReference type="EMBL" id="APX72068.1"/>
    </source>
</evidence>
<dbReference type="RefSeq" id="WP_076614571.1">
    <property type="nucleotide sequence ID" value="NZ_CP019323.1"/>
</dbReference>
<sequence length="255" mass="30086">MTKLYLSALGTNYSDLTSKSIYTSRYILESYFYITKAINNKQYIADVLDYNKRDRLLLDSGAFSFMNGKQVTEKEMDQYCINYVEFIKKYNIKYFVEMDIDAIFGYEKALEYRRYIEKECGSQAIPIFHKERGINVYKQMVSEYEYAGIGGIAMKNIKPSEHKYFRELNKYANYYGTKLHAMGFTPTRDLNSYGFYSVDSSSWASGVRFGKIYHYQNKIIRGILRPKGTRVKLSGKETQNHNWLEWCKYQRAVDK</sequence>
<evidence type="ECO:0000313" key="2">
    <source>
        <dbReference type="Proteomes" id="UP000187499"/>
    </source>
</evidence>
<dbReference type="AlphaFoldDB" id="A0A1P8Q2I6"/>
<proteinExistence type="predicted"/>
<name>A0A1P8Q2I6_9LACO</name>
<gene>
    <name evidence="1" type="ORF">BTM29_05600</name>
</gene>
<dbReference type="EMBL" id="CP019323">
    <property type="protein sequence ID" value="APX72068.1"/>
    <property type="molecule type" value="Genomic_DNA"/>
</dbReference>
<keyword evidence="2" id="KW-1185">Reference proteome</keyword>
<dbReference type="KEGG" id="lalw:BTM29_05600"/>